<dbReference type="Gene3D" id="3.30.420.270">
    <property type="match status" value="1"/>
</dbReference>
<keyword evidence="3" id="KW-1003">Cell membrane</keyword>
<keyword evidence="4 7" id="KW-0812">Transmembrane</keyword>
<keyword evidence="7" id="KW-0653">Protein transport</keyword>
<organism evidence="9 10">
    <name type="scientific">Hyphococcus luteus</name>
    <dbReference type="NCBI Taxonomy" id="2058213"/>
    <lineage>
        <taxon>Bacteria</taxon>
        <taxon>Pseudomonadati</taxon>
        <taxon>Pseudomonadota</taxon>
        <taxon>Alphaproteobacteria</taxon>
        <taxon>Parvularculales</taxon>
        <taxon>Parvularculaceae</taxon>
        <taxon>Hyphococcus</taxon>
    </lineage>
</organism>
<dbReference type="AlphaFoldDB" id="A0A2S7K002"/>
<dbReference type="GO" id="GO:0005886">
    <property type="term" value="C:plasma membrane"/>
    <property type="evidence" value="ECO:0007669"/>
    <property type="project" value="UniProtKB-SubCell"/>
</dbReference>
<dbReference type="PANTHER" id="PTHR30558:SF13">
    <property type="entry name" value="BIOPOLYMER TRANSPORT PROTEIN EXBD2"/>
    <property type="match status" value="1"/>
</dbReference>
<evidence type="ECO:0000313" key="9">
    <source>
        <dbReference type="EMBL" id="PQA85834.1"/>
    </source>
</evidence>
<dbReference type="RefSeq" id="WP_104831887.1">
    <property type="nucleotide sequence ID" value="NZ_PJCH01000016.1"/>
</dbReference>
<evidence type="ECO:0000256" key="7">
    <source>
        <dbReference type="RuleBase" id="RU003879"/>
    </source>
</evidence>
<dbReference type="EMBL" id="PJCH01000016">
    <property type="protein sequence ID" value="PQA85834.1"/>
    <property type="molecule type" value="Genomic_DNA"/>
</dbReference>
<feature type="transmembrane region" description="Helical" evidence="8">
    <location>
        <begin position="20"/>
        <end position="39"/>
    </location>
</feature>
<dbReference type="OrthoDB" id="5456447at2"/>
<gene>
    <name evidence="9" type="ORF">CW354_20035</name>
</gene>
<keyword evidence="6 8" id="KW-0472">Membrane</keyword>
<dbReference type="Proteomes" id="UP000239504">
    <property type="component" value="Unassembled WGS sequence"/>
</dbReference>
<dbReference type="Pfam" id="PF02472">
    <property type="entry name" value="ExbD"/>
    <property type="match status" value="1"/>
</dbReference>
<comment type="subcellular location">
    <subcellularLocation>
        <location evidence="1">Cell membrane</location>
        <topology evidence="1">Single-pass membrane protein</topology>
    </subcellularLocation>
    <subcellularLocation>
        <location evidence="7">Cell membrane</location>
        <topology evidence="7">Single-pass type II membrane protein</topology>
    </subcellularLocation>
</comment>
<proteinExistence type="inferred from homology"/>
<evidence type="ECO:0000256" key="8">
    <source>
        <dbReference type="SAM" id="Phobius"/>
    </source>
</evidence>
<sequence length="135" mass="15039">MARRNISQTAEDDEDVNVTPLLDIVFIMLIFFIVTSTFVKEPGVEIDRPGAVSASERKLASIIVAISDEDEIWINKERVELEEVKTVVEQLRRENPKGTAVVQADEESKTRLLVEVVNQIRATGVTDVAVSTEDV</sequence>
<evidence type="ECO:0000313" key="10">
    <source>
        <dbReference type="Proteomes" id="UP000239504"/>
    </source>
</evidence>
<evidence type="ECO:0000256" key="4">
    <source>
        <dbReference type="ARBA" id="ARBA00022692"/>
    </source>
</evidence>
<protein>
    <submittedName>
        <fullName evidence="9">Biopolymer transporter ExbD</fullName>
    </submittedName>
</protein>
<accession>A0A2S7K002</accession>
<dbReference type="InterPro" id="IPR003400">
    <property type="entry name" value="ExbD"/>
</dbReference>
<evidence type="ECO:0000256" key="3">
    <source>
        <dbReference type="ARBA" id="ARBA00022475"/>
    </source>
</evidence>
<evidence type="ECO:0000256" key="2">
    <source>
        <dbReference type="ARBA" id="ARBA00005811"/>
    </source>
</evidence>
<evidence type="ECO:0000256" key="6">
    <source>
        <dbReference type="ARBA" id="ARBA00023136"/>
    </source>
</evidence>
<dbReference type="PANTHER" id="PTHR30558">
    <property type="entry name" value="EXBD MEMBRANE COMPONENT OF PMF-DRIVEN MACROMOLECULE IMPORT SYSTEM"/>
    <property type="match status" value="1"/>
</dbReference>
<dbReference type="GO" id="GO:0015031">
    <property type="term" value="P:protein transport"/>
    <property type="evidence" value="ECO:0007669"/>
    <property type="project" value="UniProtKB-KW"/>
</dbReference>
<keyword evidence="10" id="KW-1185">Reference proteome</keyword>
<evidence type="ECO:0000256" key="1">
    <source>
        <dbReference type="ARBA" id="ARBA00004162"/>
    </source>
</evidence>
<evidence type="ECO:0000256" key="5">
    <source>
        <dbReference type="ARBA" id="ARBA00022989"/>
    </source>
</evidence>
<name>A0A2S7K002_9PROT</name>
<keyword evidence="7" id="KW-0813">Transport</keyword>
<comment type="similarity">
    <text evidence="2 7">Belongs to the ExbD/TolR family.</text>
</comment>
<keyword evidence="5 8" id="KW-1133">Transmembrane helix</keyword>
<reference evidence="9 10" key="1">
    <citation type="submission" date="2017-12" db="EMBL/GenBank/DDBJ databases">
        <authorList>
            <person name="Hurst M.R.H."/>
        </authorList>
    </citation>
    <scope>NUCLEOTIDE SEQUENCE [LARGE SCALE GENOMIC DNA]</scope>
    <source>
        <strain evidence="9 10">SY-3-19</strain>
    </source>
</reference>
<dbReference type="GO" id="GO:0022857">
    <property type="term" value="F:transmembrane transporter activity"/>
    <property type="evidence" value="ECO:0007669"/>
    <property type="project" value="InterPro"/>
</dbReference>
<comment type="caution">
    <text evidence="9">The sequence shown here is derived from an EMBL/GenBank/DDBJ whole genome shotgun (WGS) entry which is preliminary data.</text>
</comment>